<feature type="transmembrane region" description="Helical" evidence="7">
    <location>
        <begin position="234"/>
        <end position="253"/>
    </location>
</feature>
<evidence type="ECO:0000313" key="10">
    <source>
        <dbReference type="Proteomes" id="UP000800035"/>
    </source>
</evidence>
<feature type="region of interest" description="Disordered" evidence="6">
    <location>
        <begin position="328"/>
        <end position="382"/>
    </location>
</feature>
<gene>
    <name evidence="9" type="ORF">CC80DRAFT_294371</name>
</gene>
<evidence type="ECO:0000256" key="4">
    <source>
        <dbReference type="ARBA" id="ARBA00023136"/>
    </source>
</evidence>
<organism evidence="9 10">
    <name type="scientific">Byssothecium circinans</name>
    <dbReference type="NCBI Taxonomy" id="147558"/>
    <lineage>
        <taxon>Eukaryota</taxon>
        <taxon>Fungi</taxon>
        <taxon>Dikarya</taxon>
        <taxon>Ascomycota</taxon>
        <taxon>Pezizomycotina</taxon>
        <taxon>Dothideomycetes</taxon>
        <taxon>Pleosporomycetidae</taxon>
        <taxon>Pleosporales</taxon>
        <taxon>Massarineae</taxon>
        <taxon>Massarinaceae</taxon>
        <taxon>Byssothecium</taxon>
    </lineage>
</organism>
<dbReference type="InterPro" id="IPR052337">
    <property type="entry name" value="SAT4-like"/>
</dbReference>
<keyword evidence="4 7" id="KW-0472">Membrane</keyword>
<feature type="transmembrane region" description="Helical" evidence="7">
    <location>
        <begin position="67"/>
        <end position="88"/>
    </location>
</feature>
<evidence type="ECO:0000256" key="2">
    <source>
        <dbReference type="ARBA" id="ARBA00022692"/>
    </source>
</evidence>
<dbReference type="PANTHER" id="PTHR33048:SF47">
    <property type="entry name" value="INTEGRAL MEMBRANE PROTEIN-RELATED"/>
    <property type="match status" value="1"/>
</dbReference>
<dbReference type="AlphaFoldDB" id="A0A6A5U8Z6"/>
<evidence type="ECO:0000259" key="8">
    <source>
        <dbReference type="Pfam" id="PF20684"/>
    </source>
</evidence>
<feature type="domain" description="Rhodopsin" evidence="8">
    <location>
        <begin position="51"/>
        <end position="303"/>
    </location>
</feature>
<evidence type="ECO:0000256" key="1">
    <source>
        <dbReference type="ARBA" id="ARBA00004141"/>
    </source>
</evidence>
<dbReference type="InterPro" id="IPR049326">
    <property type="entry name" value="Rhodopsin_dom_fungi"/>
</dbReference>
<comment type="subcellular location">
    <subcellularLocation>
        <location evidence="1">Membrane</location>
        <topology evidence="1">Multi-pass membrane protein</topology>
    </subcellularLocation>
</comment>
<feature type="compositionally biased region" description="Basic and acidic residues" evidence="6">
    <location>
        <begin position="372"/>
        <end position="382"/>
    </location>
</feature>
<dbReference type="Pfam" id="PF20684">
    <property type="entry name" value="Fung_rhodopsin"/>
    <property type="match status" value="1"/>
</dbReference>
<keyword evidence="10" id="KW-1185">Reference proteome</keyword>
<dbReference type="GO" id="GO:0016020">
    <property type="term" value="C:membrane"/>
    <property type="evidence" value="ECO:0007669"/>
    <property type="project" value="UniProtKB-SubCell"/>
</dbReference>
<feature type="transmembrane region" description="Helical" evidence="7">
    <location>
        <begin position="207"/>
        <end position="225"/>
    </location>
</feature>
<dbReference type="OrthoDB" id="61113at2759"/>
<reference evidence="9" key="1">
    <citation type="journal article" date="2020" name="Stud. Mycol.">
        <title>101 Dothideomycetes genomes: a test case for predicting lifestyles and emergence of pathogens.</title>
        <authorList>
            <person name="Haridas S."/>
            <person name="Albert R."/>
            <person name="Binder M."/>
            <person name="Bloem J."/>
            <person name="Labutti K."/>
            <person name="Salamov A."/>
            <person name="Andreopoulos B."/>
            <person name="Baker S."/>
            <person name="Barry K."/>
            <person name="Bills G."/>
            <person name="Bluhm B."/>
            <person name="Cannon C."/>
            <person name="Castanera R."/>
            <person name="Culley D."/>
            <person name="Daum C."/>
            <person name="Ezra D."/>
            <person name="Gonzalez J."/>
            <person name="Henrissat B."/>
            <person name="Kuo A."/>
            <person name="Liang C."/>
            <person name="Lipzen A."/>
            <person name="Lutzoni F."/>
            <person name="Magnuson J."/>
            <person name="Mondo S."/>
            <person name="Nolan M."/>
            <person name="Ohm R."/>
            <person name="Pangilinan J."/>
            <person name="Park H.-J."/>
            <person name="Ramirez L."/>
            <person name="Alfaro M."/>
            <person name="Sun H."/>
            <person name="Tritt A."/>
            <person name="Yoshinaga Y."/>
            <person name="Zwiers L.-H."/>
            <person name="Turgeon B."/>
            <person name="Goodwin S."/>
            <person name="Spatafora J."/>
            <person name="Crous P."/>
            <person name="Grigoriev I."/>
        </authorList>
    </citation>
    <scope>NUCLEOTIDE SEQUENCE</scope>
    <source>
        <strain evidence="9">CBS 675.92</strain>
    </source>
</reference>
<accession>A0A6A5U8Z6</accession>
<feature type="compositionally biased region" description="Basic and acidic residues" evidence="6">
    <location>
        <begin position="345"/>
        <end position="363"/>
    </location>
</feature>
<feature type="transmembrane region" description="Helical" evidence="7">
    <location>
        <begin position="110"/>
        <end position="132"/>
    </location>
</feature>
<dbReference type="EMBL" id="ML976983">
    <property type="protein sequence ID" value="KAF1960459.1"/>
    <property type="molecule type" value="Genomic_DNA"/>
</dbReference>
<dbReference type="PANTHER" id="PTHR33048">
    <property type="entry name" value="PTH11-LIKE INTEGRAL MEMBRANE PROTEIN (AFU_ORTHOLOGUE AFUA_5G11245)"/>
    <property type="match status" value="1"/>
</dbReference>
<name>A0A6A5U8Z6_9PLEO</name>
<keyword evidence="2 7" id="KW-0812">Transmembrane</keyword>
<evidence type="ECO:0000256" key="6">
    <source>
        <dbReference type="SAM" id="MobiDB-lite"/>
    </source>
</evidence>
<protein>
    <recommendedName>
        <fullName evidence="8">Rhodopsin domain-containing protein</fullName>
    </recommendedName>
</protein>
<comment type="similarity">
    <text evidence="5">Belongs to the SAT4 family.</text>
</comment>
<proteinExistence type="inferred from homology"/>
<feature type="transmembrane region" description="Helical" evidence="7">
    <location>
        <begin position="34"/>
        <end position="55"/>
    </location>
</feature>
<dbReference type="Proteomes" id="UP000800035">
    <property type="component" value="Unassembled WGS sequence"/>
</dbReference>
<keyword evidence="3 7" id="KW-1133">Transmembrane helix</keyword>
<evidence type="ECO:0000256" key="7">
    <source>
        <dbReference type="SAM" id="Phobius"/>
    </source>
</evidence>
<sequence>MASMAAYKALVHHMIANAPDPNEELPISNRPETLYGSVIPFIILSWTAIGMRMFVRLRVMRDPGWDDYLVILAGCLNTAAASFVLYTIKHGLGHHYLYIGQKNMAVYQKFFYLANACYITEAALIKMSLLFQYLRIFKSGTMRWICLVMLGLVTIWGLAYGFLAWFPCFPVKAYWRRAEFPNAKCYGFGFDYFHIDDFVALFESHTALNMVFDIAIFTTPMVLFTRSQLRMSSLLSLAGIFLIGGVVVMISVWRLHSIILNRAATLPYIDFTWFAPITLILSCLEVNLAIVCASMPVFWPQIEKPFSAIFVTHEVHITEHRRLDDHYELEDGKASTTRNGSVKSDGGRSTEGLTRKMSEDQRGVNRQTSSGGKKEARVSGHYRDPYNIAQIDPFGAEAATVGLGVETNVDSNAEKPKWRM</sequence>
<evidence type="ECO:0000256" key="3">
    <source>
        <dbReference type="ARBA" id="ARBA00022989"/>
    </source>
</evidence>
<evidence type="ECO:0000256" key="5">
    <source>
        <dbReference type="ARBA" id="ARBA00038359"/>
    </source>
</evidence>
<feature type="transmembrane region" description="Helical" evidence="7">
    <location>
        <begin position="144"/>
        <end position="166"/>
    </location>
</feature>
<feature type="transmembrane region" description="Helical" evidence="7">
    <location>
        <begin position="273"/>
        <end position="299"/>
    </location>
</feature>
<evidence type="ECO:0000313" key="9">
    <source>
        <dbReference type="EMBL" id="KAF1960459.1"/>
    </source>
</evidence>